<organism evidence="6 7">
    <name type="scientific">Macrostomum lignano</name>
    <dbReference type="NCBI Taxonomy" id="282301"/>
    <lineage>
        <taxon>Eukaryota</taxon>
        <taxon>Metazoa</taxon>
        <taxon>Spiralia</taxon>
        <taxon>Lophotrochozoa</taxon>
        <taxon>Platyhelminthes</taxon>
        <taxon>Rhabditophora</taxon>
        <taxon>Macrostomorpha</taxon>
        <taxon>Macrostomida</taxon>
        <taxon>Macrostomidae</taxon>
        <taxon>Macrostomum</taxon>
    </lineage>
</organism>
<protein>
    <submittedName>
        <fullName evidence="7">COesterase domain-containing protein</fullName>
    </submittedName>
</protein>
<dbReference type="GO" id="GO:0003990">
    <property type="term" value="F:acetylcholinesterase activity"/>
    <property type="evidence" value="ECO:0007669"/>
    <property type="project" value="TreeGrafter"/>
</dbReference>
<dbReference type="GO" id="GO:0019695">
    <property type="term" value="P:choline metabolic process"/>
    <property type="evidence" value="ECO:0007669"/>
    <property type="project" value="TreeGrafter"/>
</dbReference>
<feature type="domain" description="Carboxylesterase type B" evidence="5">
    <location>
        <begin position="114"/>
        <end position="211"/>
    </location>
</feature>
<dbReference type="PROSITE" id="PS00941">
    <property type="entry name" value="CARBOXYLESTERASE_B_2"/>
    <property type="match status" value="1"/>
</dbReference>
<keyword evidence="2" id="KW-0719">Serine esterase</keyword>
<dbReference type="InterPro" id="IPR019819">
    <property type="entry name" value="Carboxylesterase_B_CS"/>
</dbReference>
<dbReference type="SUPFAM" id="SSF53474">
    <property type="entry name" value="alpha/beta-Hydrolases"/>
    <property type="match status" value="2"/>
</dbReference>
<proteinExistence type="inferred from homology"/>
<keyword evidence="6" id="KW-1185">Reference proteome</keyword>
<feature type="region of interest" description="Disordered" evidence="4">
    <location>
        <begin position="79"/>
        <end position="111"/>
    </location>
</feature>
<dbReference type="InterPro" id="IPR002018">
    <property type="entry name" value="CarbesteraseB"/>
</dbReference>
<evidence type="ECO:0000256" key="4">
    <source>
        <dbReference type="SAM" id="MobiDB-lite"/>
    </source>
</evidence>
<dbReference type="PANTHER" id="PTHR43918:SF4">
    <property type="entry name" value="CARBOXYLIC ESTER HYDROLASE"/>
    <property type="match status" value="1"/>
</dbReference>
<dbReference type="AlphaFoldDB" id="A0A1I8FL08"/>
<dbReference type="GO" id="GO:0006581">
    <property type="term" value="P:acetylcholine catabolic process"/>
    <property type="evidence" value="ECO:0007669"/>
    <property type="project" value="TreeGrafter"/>
</dbReference>
<feature type="compositionally biased region" description="Basic and acidic residues" evidence="4">
    <location>
        <begin position="102"/>
        <end position="111"/>
    </location>
</feature>
<dbReference type="Gene3D" id="3.40.50.1820">
    <property type="entry name" value="alpha/beta hydrolase"/>
    <property type="match status" value="2"/>
</dbReference>
<sequence length="304" mass="34183">MSEDCLYINVFFPNDTSNTYPTVVFLHGGNYTSGANSLPEYRGEQLLENEDVILITGPTTDWARSASCFLDDEKLPGNFASDGPTARSRLHPKSDPLFWRQQDADHSDGRAGRNGSMILDHYDAVVVTMNYRLGAFGFLSLDNKEWVADNIESFGGNKNRITLMGVEAGAVSIGYHMARPKQNRFHQVVLMTGSPYMSYPLSDDIEEQTDVFQQLFQRLEFPPIIDGDFIRLDPWTMDPSTLMQVPMIFGGAGPTWKHSRTPFYVFGNPSSPGPIVPDQQRRLSDAHHARHRSVCLERPSILTF</sequence>
<dbReference type="PANTHER" id="PTHR43918">
    <property type="entry name" value="ACETYLCHOLINESTERASE"/>
    <property type="match status" value="1"/>
</dbReference>
<dbReference type="WBParaSite" id="maker-unitig_38339-snap-gene-0.9-mRNA-1">
    <property type="protein sequence ID" value="maker-unitig_38339-snap-gene-0.9-mRNA-1"/>
    <property type="gene ID" value="maker-unitig_38339-snap-gene-0.9"/>
</dbReference>
<dbReference type="InterPro" id="IPR050654">
    <property type="entry name" value="AChE-related_enzymes"/>
</dbReference>
<evidence type="ECO:0000313" key="6">
    <source>
        <dbReference type="Proteomes" id="UP000095280"/>
    </source>
</evidence>
<evidence type="ECO:0000256" key="1">
    <source>
        <dbReference type="ARBA" id="ARBA00005964"/>
    </source>
</evidence>
<name>A0A1I8FL08_9PLAT</name>
<dbReference type="GO" id="GO:0005886">
    <property type="term" value="C:plasma membrane"/>
    <property type="evidence" value="ECO:0007669"/>
    <property type="project" value="TreeGrafter"/>
</dbReference>
<reference evidence="7" key="1">
    <citation type="submission" date="2016-11" db="UniProtKB">
        <authorList>
            <consortium name="WormBaseParasite"/>
        </authorList>
    </citation>
    <scope>IDENTIFICATION</scope>
</reference>
<dbReference type="Proteomes" id="UP000095280">
    <property type="component" value="Unplaced"/>
</dbReference>
<evidence type="ECO:0000259" key="5">
    <source>
        <dbReference type="Pfam" id="PF00135"/>
    </source>
</evidence>
<evidence type="ECO:0000256" key="3">
    <source>
        <dbReference type="ARBA" id="ARBA00022801"/>
    </source>
</evidence>
<keyword evidence="3" id="KW-0378">Hydrolase</keyword>
<dbReference type="Pfam" id="PF00135">
    <property type="entry name" value="COesterase"/>
    <property type="match status" value="2"/>
</dbReference>
<comment type="similarity">
    <text evidence="1">Belongs to the type-B carboxylesterase/lipase family.</text>
</comment>
<dbReference type="InterPro" id="IPR029058">
    <property type="entry name" value="AB_hydrolase_fold"/>
</dbReference>
<evidence type="ECO:0000256" key="2">
    <source>
        <dbReference type="ARBA" id="ARBA00022487"/>
    </source>
</evidence>
<accession>A0A1I8FL08</accession>
<feature type="domain" description="Carboxylesterase type B" evidence="5">
    <location>
        <begin position="1"/>
        <end position="56"/>
    </location>
</feature>
<dbReference type="GO" id="GO:0005615">
    <property type="term" value="C:extracellular space"/>
    <property type="evidence" value="ECO:0007669"/>
    <property type="project" value="TreeGrafter"/>
</dbReference>
<evidence type="ECO:0000313" key="7">
    <source>
        <dbReference type="WBParaSite" id="maker-unitig_38339-snap-gene-0.9-mRNA-1"/>
    </source>
</evidence>